<dbReference type="EMBL" id="JACHJB010000002">
    <property type="protein sequence ID" value="MBB6347853.1"/>
    <property type="molecule type" value="Genomic_DNA"/>
</dbReference>
<keyword evidence="1" id="KW-0472">Membrane</keyword>
<reference evidence="2 3" key="1">
    <citation type="submission" date="2020-08" db="EMBL/GenBank/DDBJ databases">
        <title>Sequencing the genomes of 1000 actinobacteria strains.</title>
        <authorList>
            <person name="Klenk H.-P."/>
        </authorList>
    </citation>
    <scope>NUCLEOTIDE SEQUENCE [LARGE SCALE GENOMIC DNA]</scope>
    <source>
        <strain evidence="2 3">DSM 45913</strain>
    </source>
</reference>
<organism evidence="2 3">
    <name type="scientific">Nonomuraea muscovyensis</name>
    <dbReference type="NCBI Taxonomy" id="1124761"/>
    <lineage>
        <taxon>Bacteria</taxon>
        <taxon>Bacillati</taxon>
        <taxon>Actinomycetota</taxon>
        <taxon>Actinomycetes</taxon>
        <taxon>Streptosporangiales</taxon>
        <taxon>Streptosporangiaceae</taxon>
        <taxon>Nonomuraea</taxon>
    </lineage>
</organism>
<dbReference type="AlphaFoldDB" id="A0A7X0EXQ0"/>
<keyword evidence="1" id="KW-0812">Transmembrane</keyword>
<sequence>MVIRLVTALSVLSTGLLAGAFGYGAVNVATTFNAVPLDVRLTFHSALMRMNGPVMQTIMALAALSSLALALLTRRYLAGVAGVLAVLSFLITRFGNVPINGQIKVWAVGTPPADYAEILQRWEMFNVLRTLTAFVAFVLIITLTVRAQRGDH</sequence>
<feature type="transmembrane region" description="Helical" evidence="1">
    <location>
        <begin position="127"/>
        <end position="145"/>
    </location>
</feature>
<keyword evidence="1" id="KW-1133">Transmembrane helix</keyword>
<protein>
    <submittedName>
        <fullName evidence="2">Putative membrane protein</fullName>
    </submittedName>
</protein>
<feature type="transmembrane region" description="Helical" evidence="1">
    <location>
        <begin position="76"/>
        <end position="95"/>
    </location>
</feature>
<accession>A0A7X0EXQ0</accession>
<dbReference type="InterPro" id="IPR013901">
    <property type="entry name" value="Anthrone_oxy"/>
</dbReference>
<dbReference type="Proteomes" id="UP000583800">
    <property type="component" value="Unassembled WGS sequence"/>
</dbReference>
<name>A0A7X0EXQ0_9ACTN</name>
<dbReference type="RefSeq" id="WP_185085724.1">
    <property type="nucleotide sequence ID" value="NZ_JACHJB010000002.1"/>
</dbReference>
<feature type="transmembrane region" description="Helical" evidence="1">
    <location>
        <begin position="46"/>
        <end position="69"/>
    </location>
</feature>
<evidence type="ECO:0000256" key="1">
    <source>
        <dbReference type="SAM" id="Phobius"/>
    </source>
</evidence>
<comment type="caution">
    <text evidence="2">The sequence shown here is derived from an EMBL/GenBank/DDBJ whole genome shotgun (WGS) entry which is preliminary data.</text>
</comment>
<dbReference type="Pfam" id="PF08592">
    <property type="entry name" value="Anthrone_oxy"/>
    <property type="match status" value="1"/>
</dbReference>
<evidence type="ECO:0000313" key="2">
    <source>
        <dbReference type="EMBL" id="MBB6347853.1"/>
    </source>
</evidence>
<proteinExistence type="predicted"/>
<keyword evidence="3" id="KW-1185">Reference proteome</keyword>
<evidence type="ECO:0000313" key="3">
    <source>
        <dbReference type="Proteomes" id="UP000583800"/>
    </source>
</evidence>
<gene>
    <name evidence="2" type="ORF">FHU36_004398</name>
</gene>